<dbReference type="STRING" id="1177179.A11A3_13280"/>
<evidence type="ECO:0000256" key="4">
    <source>
        <dbReference type="ARBA" id="ARBA00023136"/>
    </source>
</evidence>
<feature type="domain" description="Fatty acid hydroxylase" evidence="6">
    <location>
        <begin position="119"/>
        <end position="251"/>
    </location>
</feature>
<keyword evidence="4 5" id="KW-0472">Membrane</keyword>
<evidence type="ECO:0000313" key="7">
    <source>
        <dbReference type="EMBL" id="EKF73512.1"/>
    </source>
</evidence>
<dbReference type="Proteomes" id="UP000010164">
    <property type="component" value="Unassembled WGS sequence"/>
</dbReference>
<dbReference type="GO" id="GO:0016491">
    <property type="term" value="F:oxidoreductase activity"/>
    <property type="evidence" value="ECO:0007669"/>
    <property type="project" value="InterPro"/>
</dbReference>
<dbReference type="PANTHER" id="PTHR11863">
    <property type="entry name" value="STEROL DESATURASE"/>
    <property type="match status" value="1"/>
</dbReference>
<dbReference type="AlphaFoldDB" id="L0WBP4"/>
<keyword evidence="8" id="KW-1185">Reference proteome</keyword>
<evidence type="ECO:0000259" key="6">
    <source>
        <dbReference type="Pfam" id="PF04116"/>
    </source>
</evidence>
<accession>L0WBP4</accession>
<dbReference type="GO" id="GO:0005506">
    <property type="term" value="F:iron ion binding"/>
    <property type="evidence" value="ECO:0007669"/>
    <property type="project" value="InterPro"/>
</dbReference>
<evidence type="ECO:0000256" key="5">
    <source>
        <dbReference type="SAM" id="Phobius"/>
    </source>
</evidence>
<dbReference type="OrthoDB" id="9770329at2"/>
<dbReference type="PATRIC" id="fig|1177179.3.peg.2638"/>
<comment type="subcellular location">
    <subcellularLocation>
        <location evidence="1">Membrane</location>
    </subcellularLocation>
</comment>
<dbReference type="Pfam" id="PF04116">
    <property type="entry name" value="FA_hydroxylase"/>
    <property type="match status" value="1"/>
</dbReference>
<dbReference type="InterPro" id="IPR006694">
    <property type="entry name" value="Fatty_acid_hydroxylase"/>
</dbReference>
<dbReference type="GO" id="GO:0008610">
    <property type="term" value="P:lipid biosynthetic process"/>
    <property type="evidence" value="ECO:0007669"/>
    <property type="project" value="InterPro"/>
</dbReference>
<comment type="caution">
    <text evidence="7">The sequence shown here is derived from an EMBL/GenBank/DDBJ whole genome shotgun (WGS) entry which is preliminary data.</text>
</comment>
<gene>
    <name evidence="7" type="ORF">A11A3_13280</name>
</gene>
<evidence type="ECO:0000256" key="1">
    <source>
        <dbReference type="ARBA" id="ARBA00004370"/>
    </source>
</evidence>
<dbReference type="eggNOG" id="COG3000">
    <property type="taxonomic scope" value="Bacteria"/>
</dbReference>
<dbReference type="EMBL" id="AMRJ01000024">
    <property type="protein sequence ID" value="EKF73512.1"/>
    <property type="molecule type" value="Genomic_DNA"/>
</dbReference>
<dbReference type="RefSeq" id="WP_008929826.1">
    <property type="nucleotide sequence ID" value="NZ_AMRJ01000024.1"/>
</dbReference>
<organism evidence="7 8">
    <name type="scientific">Alcanivorax hongdengensis A-11-3</name>
    <dbReference type="NCBI Taxonomy" id="1177179"/>
    <lineage>
        <taxon>Bacteria</taxon>
        <taxon>Pseudomonadati</taxon>
        <taxon>Pseudomonadota</taxon>
        <taxon>Gammaproteobacteria</taxon>
        <taxon>Oceanospirillales</taxon>
        <taxon>Alcanivoracaceae</taxon>
        <taxon>Alcanivorax</taxon>
    </lineage>
</organism>
<name>L0WBP4_9GAMM</name>
<evidence type="ECO:0000313" key="8">
    <source>
        <dbReference type="Proteomes" id="UP000010164"/>
    </source>
</evidence>
<feature type="transmembrane region" description="Helical" evidence="5">
    <location>
        <begin position="177"/>
        <end position="201"/>
    </location>
</feature>
<dbReference type="GO" id="GO:0016020">
    <property type="term" value="C:membrane"/>
    <property type="evidence" value="ECO:0007669"/>
    <property type="project" value="UniProtKB-SubCell"/>
</dbReference>
<proteinExistence type="predicted"/>
<evidence type="ECO:0000256" key="3">
    <source>
        <dbReference type="ARBA" id="ARBA00022989"/>
    </source>
</evidence>
<feature type="transmembrane region" description="Helical" evidence="5">
    <location>
        <begin position="84"/>
        <end position="103"/>
    </location>
</feature>
<keyword evidence="2 5" id="KW-0812">Transmembrane</keyword>
<keyword evidence="3 5" id="KW-1133">Transmembrane helix</keyword>
<feature type="transmembrane region" description="Helical" evidence="5">
    <location>
        <begin position="115"/>
        <end position="133"/>
    </location>
</feature>
<evidence type="ECO:0000256" key="2">
    <source>
        <dbReference type="ARBA" id="ARBA00022692"/>
    </source>
</evidence>
<sequence>MKTLHWIVSRGFTLFFLGLSIIAVVALGYDSHTLMLWFLLPFYGISLLAQTLMPKVKKPLENGELTTDLVSNGVLMVINSLQNAVLSAVFALGSSSLLIQLGWLDPHYGLSNAPLWLQVLVGIMLLDLFFYITHRMAHEIPFLWRFHSVHHCAHRVTFMNAYRAHPLDAMFRRFVPLFFVLLTGISEQALVATAVIGSVLATITHLNMDLKHGWLNYLIGTNEVHRWHHSSRYDEAKNFAVIMLWDHLFGTFYYPRDRDMPEHIGLVNERHFPLHHYGKQLLIPFRWRRLKRRQAGIQRIEKPSDMITGNR</sequence>
<dbReference type="InterPro" id="IPR050307">
    <property type="entry name" value="Sterol_Desaturase_Related"/>
</dbReference>
<protein>
    <submittedName>
        <fullName evidence="7">TRAP dicarboxylate transporter subunit DctM</fullName>
    </submittedName>
</protein>
<feature type="transmembrane region" description="Helical" evidence="5">
    <location>
        <begin position="35"/>
        <end position="53"/>
    </location>
</feature>
<feature type="transmembrane region" description="Helical" evidence="5">
    <location>
        <begin position="12"/>
        <end position="29"/>
    </location>
</feature>
<reference evidence="7 8" key="1">
    <citation type="journal article" date="2012" name="J. Bacteriol.">
        <title>Genome Sequence of the Alkane-Degrading Bacterium Alcanivorax hongdengensis Type Strain A-11-3.</title>
        <authorList>
            <person name="Lai Q."/>
            <person name="Shao Z."/>
        </authorList>
    </citation>
    <scope>NUCLEOTIDE SEQUENCE [LARGE SCALE GENOMIC DNA]</scope>
    <source>
        <strain evidence="7 8">A-11-3</strain>
    </source>
</reference>